<name>A0A518G4X1_9BACT</name>
<dbReference type="RefSeq" id="WP_145076635.1">
    <property type="nucleotide sequence ID" value="NZ_CP036298.1"/>
</dbReference>
<gene>
    <name evidence="1" type="ORF">Q31a_19020</name>
</gene>
<keyword evidence="2" id="KW-1185">Reference proteome</keyword>
<evidence type="ECO:0000313" key="1">
    <source>
        <dbReference type="EMBL" id="QDV23600.1"/>
    </source>
</evidence>
<evidence type="ECO:0000313" key="2">
    <source>
        <dbReference type="Proteomes" id="UP000318017"/>
    </source>
</evidence>
<dbReference type="KEGG" id="ahel:Q31a_19020"/>
<proteinExistence type="predicted"/>
<reference evidence="1 2" key="1">
    <citation type="submission" date="2019-02" db="EMBL/GenBank/DDBJ databases">
        <title>Deep-cultivation of Planctomycetes and their phenomic and genomic characterization uncovers novel biology.</title>
        <authorList>
            <person name="Wiegand S."/>
            <person name="Jogler M."/>
            <person name="Boedeker C."/>
            <person name="Pinto D."/>
            <person name="Vollmers J."/>
            <person name="Rivas-Marin E."/>
            <person name="Kohn T."/>
            <person name="Peeters S.H."/>
            <person name="Heuer A."/>
            <person name="Rast P."/>
            <person name="Oberbeckmann S."/>
            <person name="Bunk B."/>
            <person name="Jeske O."/>
            <person name="Meyerdierks A."/>
            <person name="Storesund J.E."/>
            <person name="Kallscheuer N."/>
            <person name="Luecker S."/>
            <person name="Lage O.M."/>
            <person name="Pohl T."/>
            <person name="Merkel B.J."/>
            <person name="Hornburger P."/>
            <person name="Mueller R.-W."/>
            <person name="Bruemmer F."/>
            <person name="Labrenz M."/>
            <person name="Spormann A.M."/>
            <person name="Op den Camp H."/>
            <person name="Overmann J."/>
            <person name="Amann R."/>
            <person name="Jetten M.S.M."/>
            <person name="Mascher T."/>
            <person name="Medema M.H."/>
            <person name="Devos D.P."/>
            <person name="Kaster A.-K."/>
            <person name="Ovreas L."/>
            <person name="Rohde M."/>
            <person name="Galperin M.Y."/>
            <person name="Jogler C."/>
        </authorList>
    </citation>
    <scope>NUCLEOTIDE SEQUENCE [LARGE SCALE GENOMIC DNA]</scope>
    <source>
        <strain evidence="1 2">Q31a</strain>
    </source>
</reference>
<dbReference type="Proteomes" id="UP000318017">
    <property type="component" value="Chromosome"/>
</dbReference>
<dbReference type="EMBL" id="CP036298">
    <property type="protein sequence ID" value="QDV23600.1"/>
    <property type="molecule type" value="Genomic_DNA"/>
</dbReference>
<sequence length="195" mass="21125">MRSHLLIGILSLAVFADLARAESFIAKLPQVGTSVVYEYSTSVDERGTARKSQGTLKLHRLADDSESGFSRVRLVFDFATAANHQHTEFVLKVRESEGTIELASATMKHNDGIGKELPSTHLEFEGLKLLFDVKADGEPVESFFNKDNGLYCVTTTVQDAGATPFGAGKLTKVATREIEGKTVSTSSIQIKSNGT</sequence>
<organism evidence="1 2">
    <name type="scientific">Aureliella helgolandensis</name>
    <dbReference type="NCBI Taxonomy" id="2527968"/>
    <lineage>
        <taxon>Bacteria</taxon>
        <taxon>Pseudomonadati</taxon>
        <taxon>Planctomycetota</taxon>
        <taxon>Planctomycetia</taxon>
        <taxon>Pirellulales</taxon>
        <taxon>Pirellulaceae</taxon>
        <taxon>Aureliella</taxon>
    </lineage>
</organism>
<protein>
    <submittedName>
        <fullName evidence="1">Uncharacterized protein</fullName>
    </submittedName>
</protein>
<dbReference type="AlphaFoldDB" id="A0A518G4X1"/>
<accession>A0A518G4X1</accession>